<evidence type="ECO:0000313" key="2">
    <source>
        <dbReference type="EMBL" id="MPM23636.1"/>
    </source>
</evidence>
<organism evidence="2">
    <name type="scientific">bioreactor metagenome</name>
    <dbReference type="NCBI Taxonomy" id="1076179"/>
    <lineage>
        <taxon>unclassified sequences</taxon>
        <taxon>metagenomes</taxon>
        <taxon>ecological metagenomes</taxon>
    </lineage>
</organism>
<sequence>MKNTDMYNDLPNILNADQLASTLGVSRARAYQLLNTADFPTLKIGKRKLVPKDKLIQWIDQHTGGGAIA</sequence>
<feature type="domain" description="Helix-turn-helix" evidence="1">
    <location>
        <begin position="14"/>
        <end position="62"/>
    </location>
</feature>
<proteinExistence type="predicted"/>
<evidence type="ECO:0000259" key="1">
    <source>
        <dbReference type="Pfam" id="PF12728"/>
    </source>
</evidence>
<protein>
    <recommendedName>
        <fullName evidence="1">Helix-turn-helix domain-containing protein</fullName>
    </recommendedName>
</protein>
<dbReference type="InterPro" id="IPR041657">
    <property type="entry name" value="HTH_17"/>
</dbReference>
<accession>A0A644Y505</accession>
<dbReference type="EMBL" id="VSSQ01004078">
    <property type="protein sequence ID" value="MPM23636.1"/>
    <property type="molecule type" value="Genomic_DNA"/>
</dbReference>
<reference evidence="2" key="1">
    <citation type="submission" date="2019-08" db="EMBL/GenBank/DDBJ databases">
        <authorList>
            <person name="Kucharzyk K."/>
            <person name="Murdoch R.W."/>
            <person name="Higgins S."/>
            <person name="Loffler F."/>
        </authorList>
    </citation>
    <scope>NUCLEOTIDE SEQUENCE</scope>
</reference>
<dbReference type="AlphaFoldDB" id="A0A644Y505"/>
<dbReference type="Pfam" id="PF12728">
    <property type="entry name" value="HTH_17"/>
    <property type="match status" value="1"/>
</dbReference>
<comment type="caution">
    <text evidence="2">The sequence shown here is derived from an EMBL/GenBank/DDBJ whole genome shotgun (WGS) entry which is preliminary data.</text>
</comment>
<name>A0A644Y505_9ZZZZ</name>
<gene>
    <name evidence="2" type="ORF">SDC9_70110</name>
</gene>